<proteinExistence type="predicted"/>
<dbReference type="PATRIC" id="fig|520767.4.peg.1010"/>
<feature type="domain" description="Peptidase M16 C-terminal" evidence="2">
    <location>
        <begin position="183"/>
        <end position="363"/>
    </location>
</feature>
<dbReference type="InterPro" id="IPR050361">
    <property type="entry name" value="MPP/UQCRC_Complex"/>
</dbReference>
<dbReference type="GO" id="GO:0006508">
    <property type="term" value="P:proteolysis"/>
    <property type="evidence" value="ECO:0007669"/>
    <property type="project" value="UniProtKB-KW"/>
</dbReference>
<accession>A0A162MLV8</accession>
<evidence type="ECO:0000313" key="3">
    <source>
        <dbReference type="EMBL" id="KYO66671.1"/>
    </source>
</evidence>
<dbReference type="GO" id="GO:0008233">
    <property type="term" value="F:peptidase activity"/>
    <property type="evidence" value="ECO:0007669"/>
    <property type="project" value="UniProtKB-KW"/>
</dbReference>
<protein>
    <submittedName>
        <fullName evidence="3">Putative zinc protease AlbF</fullName>
        <ecNumber evidence="3">3.4.24.-</ecNumber>
    </submittedName>
</protein>
<dbReference type="PANTHER" id="PTHR11851:SF134">
    <property type="entry name" value="ZINC-DEPENDENT PROTEASE"/>
    <property type="match status" value="1"/>
</dbReference>
<dbReference type="Gene3D" id="3.30.830.10">
    <property type="entry name" value="Metalloenzyme, LuxS/M16 peptidase-like"/>
    <property type="match status" value="2"/>
</dbReference>
<sequence length="429" mass="49779">MYGKVNLMKLLDGMVKKVLGNGLKVFILPMKNYNKTIAVYSTKYGSLDSEFILPGSEEKIKVPEGIAHFLEHKMFDMEYGNAFDKFSELGAESNAFTSYNNTTYYFSTTSNFYESLKVLLDFVETPYFTEESVEKEKGIITQELKMYEDDPDWQVYLNLLKSLYHAFPVRIDIGGTVESIQRINTELLYKCYNTFYHPSNMVLFIIGPVDAKEVLEFVEKHEEKRNLKSQKEIKRIYPDEPKTVFQKEIKIRHSVAQPLLLLGFKDVDTGYDGEKLLKKDIIIGILLEIMFGKSSETYERLYEAGLIDDRFGFSFEAYKDYGFCTIGGNTRDPEKLANEIIKNINSFKTKGISREDFEIIKRKFKGDFIQSLNSLDFIAHSFISYYHRGIDMFDFPLALEELSFDEVVNYIESFFDEDRMSISMVLPKG</sequence>
<feature type="domain" description="Peptidase M16 N-terminal" evidence="1">
    <location>
        <begin position="56"/>
        <end position="173"/>
    </location>
</feature>
<organism evidence="3 4">
    <name type="scientific">Thermovenabulum gondwanense</name>
    <dbReference type="NCBI Taxonomy" id="520767"/>
    <lineage>
        <taxon>Bacteria</taxon>
        <taxon>Bacillati</taxon>
        <taxon>Bacillota</taxon>
        <taxon>Clostridia</taxon>
        <taxon>Thermosediminibacterales</taxon>
        <taxon>Thermosediminibacteraceae</taxon>
        <taxon>Thermovenabulum</taxon>
    </lineage>
</organism>
<reference evidence="3 4" key="1">
    <citation type="submission" date="2015-12" db="EMBL/GenBank/DDBJ databases">
        <title>Draft genome of Thermovenabulum gondwanense isolated from a red thermophilic microbial mat colonisisng an outflow channel of a bore well.</title>
        <authorList>
            <person name="Patel B.K."/>
        </authorList>
    </citation>
    <scope>NUCLEOTIDE SEQUENCE [LARGE SCALE GENOMIC DNA]</scope>
    <source>
        <strain evidence="3 4">R270</strain>
    </source>
</reference>
<dbReference type="STRING" id="520767.ATZ99_09150"/>
<comment type="caution">
    <text evidence="3">The sequence shown here is derived from an EMBL/GenBank/DDBJ whole genome shotgun (WGS) entry which is preliminary data.</text>
</comment>
<evidence type="ECO:0000259" key="1">
    <source>
        <dbReference type="Pfam" id="PF00675"/>
    </source>
</evidence>
<keyword evidence="3" id="KW-0645">Protease</keyword>
<dbReference type="InterPro" id="IPR007863">
    <property type="entry name" value="Peptidase_M16_C"/>
</dbReference>
<dbReference type="EMBL" id="LOHZ01000025">
    <property type="protein sequence ID" value="KYO66671.1"/>
    <property type="molecule type" value="Genomic_DNA"/>
</dbReference>
<dbReference type="Proteomes" id="UP000075737">
    <property type="component" value="Unassembled WGS sequence"/>
</dbReference>
<dbReference type="GO" id="GO:0046872">
    <property type="term" value="F:metal ion binding"/>
    <property type="evidence" value="ECO:0007669"/>
    <property type="project" value="InterPro"/>
</dbReference>
<evidence type="ECO:0000313" key="4">
    <source>
        <dbReference type="Proteomes" id="UP000075737"/>
    </source>
</evidence>
<dbReference type="Pfam" id="PF05193">
    <property type="entry name" value="Peptidase_M16_C"/>
    <property type="match status" value="1"/>
</dbReference>
<dbReference type="Pfam" id="PF00675">
    <property type="entry name" value="Peptidase_M16"/>
    <property type="match status" value="1"/>
</dbReference>
<keyword evidence="4" id="KW-1185">Reference proteome</keyword>
<dbReference type="NCBIfam" id="NF047421">
    <property type="entry name" value="YfmH_fam"/>
    <property type="match status" value="1"/>
</dbReference>
<dbReference type="InterPro" id="IPR011249">
    <property type="entry name" value="Metalloenz_LuxS/M16"/>
</dbReference>
<dbReference type="SUPFAM" id="SSF63411">
    <property type="entry name" value="LuxS/MPP-like metallohydrolase"/>
    <property type="match status" value="2"/>
</dbReference>
<dbReference type="EC" id="3.4.24.-" evidence="3"/>
<name>A0A162MLV8_9FIRM</name>
<dbReference type="InterPro" id="IPR011765">
    <property type="entry name" value="Pept_M16_N"/>
</dbReference>
<evidence type="ECO:0000259" key="2">
    <source>
        <dbReference type="Pfam" id="PF05193"/>
    </source>
</evidence>
<dbReference type="AlphaFoldDB" id="A0A162MLV8"/>
<gene>
    <name evidence="3" type="primary">albF</name>
    <name evidence="3" type="ORF">ATZ99_09150</name>
</gene>
<dbReference type="PANTHER" id="PTHR11851">
    <property type="entry name" value="METALLOPROTEASE"/>
    <property type="match status" value="1"/>
</dbReference>
<keyword evidence="3" id="KW-0378">Hydrolase</keyword>